<dbReference type="EMBL" id="JAUKPO010000009">
    <property type="protein sequence ID" value="MDO1447923.1"/>
    <property type="molecule type" value="Genomic_DNA"/>
</dbReference>
<sequence>MHHSFVTTYTQKLQKQVSVVVLTLFCCSLAACGGMSSKNGYTFSEPSKKIKLAVGEIKEIRLTSQRDSTWQVASSSENKEIVDVTDKADTTEETTTSTVPDKGNMVFLVKGVTPGSVKISFAEKQKEEEGPGRILKTYQVEVVTK</sequence>
<comment type="caution">
    <text evidence="3">The sequence shown here is derived from an EMBL/GenBank/DDBJ whole genome shotgun (WGS) entry which is preliminary data.</text>
</comment>
<keyword evidence="4" id="KW-1185">Reference proteome</keyword>
<dbReference type="Pfam" id="PF09394">
    <property type="entry name" value="Inhibitor_I42"/>
    <property type="match status" value="1"/>
</dbReference>
<dbReference type="RefSeq" id="WP_302038728.1">
    <property type="nucleotide sequence ID" value="NZ_JAUKPO010000009.1"/>
</dbReference>
<dbReference type="Proteomes" id="UP001168528">
    <property type="component" value="Unassembled WGS sequence"/>
</dbReference>
<gene>
    <name evidence="3" type="ORF">Q0590_16750</name>
</gene>
<evidence type="ECO:0000313" key="3">
    <source>
        <dbReference type="EMBL" id="MDO1447923.1"/>
    </source>
</evidence>
<reference evidence="3" key="1">
    <citation type="submission" date="2023-07" db="EMBL/GenBank/DDBJ databases">
        <title>The genome sequence of Rhodocytophaga aerolata KACC 12507.</title>
        <authorList>
            <person name="Zhang X."/>
        </authorList>
    </citation>
    <scope>NUCLEOTIDE SEQUENCE</scope>
    <source>
        <strain evidence="3">KACC 12507</strain>
    </source>
</reference>
<feature type="chain" id="PRO_5047256960" description="Proteinase inhibitor I42 chagasin domain-containing protein" evidence="1">
    <location>
        <begin position="31"/>
        <end position="145"/>
    </location>
</feature>
<protein>
    <recommendedName>
        <fullName evidence="2">Proteinase inhibitor I42 chagasin domain-containing protein</fullName>
    </recommendedName>
</protein>
<feature type="signal peptide" evidence="1">
    <location>
        <begin position="1"/>
        <end position="30"/>
    </location>
</feature>
<feature type="domain" description="Proteinase inhibitor I42 chagasin" evidence="2">
    <location>
        <begin position="52"/>
        <end position="142"/>
    </location>
</feature>
<organism evidence="3 4">
    <name type="scientific">Rhodocytophaga aerolata</name>
    <dbReference type="NCBI Taxonomy" id="455078"/>
    <lineage>
        <taxon>Bacteria</taxon>
        <taxon>Pseudomonadati</taxon>
        <taxon>Bacteroidota</taxon>
        <taxon>Cytophagia</taxon>
        <taxon>Cytophagales</taxon>
        <taxon>Rhodocytophagaceae</taxon>
        <taxon>Rhodocytophaga</taxon>
    </lineage>
</organism>
<evidence type="ECO:0000313" key="4">
    <source>
        <dbReference type="Proteomes" id="UP001168528"/>
    </source>
</evidence>
<evidence type="ECO:0000259" key="2">
    <source>
        <dbReference type="Pfam" id="PF09394"/>
    </source>
</evidence>
<evidence type="ECO:0000256" key="1">
    <source>
        <dbReference type="SAM" id="SignalP"/>
    </source>
</evidence>
<dbReference type="InterPro" id="IPR018990">
    <property type="entry name" value="Prot_inh_I42_chagasin"/>
</dbReference>
<accession>A0ABT8R9I6</accession>
<keyword evidence="1" id="KW-0732">Signal</keyword>
<name>A0ABT8R9I6_9BACT</name>
<proteinExistence type="predicted"/>